<organism evidence="1 2">
    <name type="scientific">Aneurinibacillus aneurinilyticus ATCC 12856</name>
    <dbReference type="NCBI Taxonomy" id="649747"/>
    <lineage>
        <taxon>Bacteria</taxon>
        <taxon>Bacillati</taxon>
        <taxon>Bacillota</taxon>
        <taxon>Bacilli</taxon>
        <taxon>Bacillales</taxon>
        <taxon>Paenibacillaceae</taxon>
        <taxon>Aneurinibacillus group</taxon>
        <taxon>Aneurinibacillus</taxon>
    </lineage>
</organism>
<evidence type="ECO:0000313" key="1">
    <source>
        <dbReference type="EMBL" id="ERI09945.1"/>
    </source>
</evidence>
<reference evidence="1 2" key="1">
    <citation type="submission" date="2013-08" db="EMBL/GenBank/DDBJ databases">
        <authorList>
            <person name="Weinstock G."/>
            <person name="Sodergren E."/>
            <person name="Wylie T."/>
            <person name="Fulton L."/>
            <person name="Fulton R."/>
            <person name="Fronick C."/>
            <person name="O'Laughlin M."/>
            <person name="Godfrey J."/>
            <person name="Miner T."/>
            <person name="Herter B."/>
            <person name="Appelbaum E."/>
            <person name="Cordes M."/>
            <person name="Lek S."/>
            <person name="Wollam A."/>
            <person name="Pepin K.H."/>
            <person name="Palsikar V.B."/>
            <person name="Mitreva M."/>
            <person name="Wilson R.K."/>
        </authorList>
    </citation>
    <scope>NUCLEOTIDE SEQUENCE [LARGE SCALE GENOMIC DNA]</scope>
    <source>
        <strain evidence="1 2">ATCC 12856</strain>
    </source>
</reference>
<dbReference type="Proteomes" id="UP000016511">
    <property type="component" value="Unassembled WGS sequence"/>
</dbReference>
<dbReference type="AlphaFoldDB" id="U1X4P2"/>
<name>U1X4P2_ANEAE</name>
<proteinExistence type="predicted"/>
<evidence type="ECO:0000313" key="2">
    <source>
        <dbReference type="Proteomes" id="UP000016511"/>
    </source>
</evidence>
<protein>
    <submittedName>
        <fullName evidence="1">Uncharacterized protein</fullName>
    </submittedName>
</protein>
<keyword evidence="2" id="KW-1185">Reference proteome</keyword>
<comment type="caution">
    <text evidence="1">The sequence shown here is derived from an EMBL/GenBank/DDBJ whole genome shotgun (WGS) entry which is preliminary data.</text>
</comment>
<accession>U1X4P2</accession>
<dbReference type="HOGENOM" id="CLU_3246481_0_0_9"/>
<dbReference type="STRING" id="649747.HMPREF0083_01977"/>
<sequence>MKITLFASPLLIVQIGKDEGTRRRVHLTSSDIWIINRCDKNS</sequence>
<gene>
    <name evidence="1" type="ORF">HMPREF0083_01977</name>
</gene>
<dbReference type="EMBL" id="AWSJ01000128">
    <property type="protein sequence ID" value="ERI09945.1"/>
    <property type="molecule type" value="Genomic_DNA"/>
</dbReference>